<feature type="region of interest" description="Disordered" evidence="1">
    <location>
        <begin position="168"/>
        <end position="191"/>
    </location>
</feature>
<evidence type="ECO:0000313" key="2">
    <source>
        <dbReference type="EMBL" id="KAK1676725.1"/>
    </source>
</evidence>
<protein>
    <submittedName>
        <fullName evidence="2">Uncharacterized protein</fullName>
    </submittedName>
</protein>
<reference evidence="2" key="1">
    <citation type="submission" date="2021-06" db="EMBL/GenBank/DDBJ databases">
        <title>Comparative genomics, transcriptomics and evolutionary studies reveal genomic signatures of adaptation to plant cell wall in hemibiotrophic fungi.</title>
        <authorList>
            <consortium name="DOE Joint Genome Institute"/>
            <person name="Baroncelli R."/>
            <person name="Diaz J.F."/>
            <person name="Benocci T."/>
            <person name="Peng M."/>
            <person name="Battaglia E."/>
            <person name="Haridas S."/>
            <person name="Andreopoulos W."/>
            <person name="Labutti K."/>
            <person name="Pangilinan J."/>
            <person name="Floch G.L."/>
            <person name="Makela M.R."/>
            <person name="Henrissat B."/>
            <person name="Grigoriev I.V."/>
            <person name="Crouch J.A."/>
            <person name="De Vries R.P."/>
            <person name="Sukno S.A."/>
            <person name="Thon M.R."/>
        </authorList>
    </citation>
    <scope>NUCLEOTIDE SEQUENCE</scope>
    <source>
        <strain evidence="2">CBS 193.32</strain>
    </source>
</reference>
<accession>A0AAJ0AMP5</accession>
<sequence>MAVMHLEPCFVRDGIASRPEDETEWQTAAAVRKGKERKGTVQCVSQIVWQMVVMWLPVQMEGRHPGNVGLAGGTLPCGLHATTSPTAPKEEGKEMGKWTPLAVCCVRSRYEVRIEKGTSEYLPVTRTFHRLPAPMCWALQGGTSTLQSTWECRSSSTMGLHTPYRLQGGKVTSTSTSNSIRSSSQAPLPPTSSAKRLSLLHCSHFCLQASSPAFKRAVDRLSILGSVDRSQVFPLFPGFHSRTLHIVERVGSR</sequence>
<name>A0AAJ0AMP5_9PEZI</name>
<feature type="compositionally biased region" description="Low complexity" evidence="1">
    <location>
        <begin position="172"/>
        <end position="184"/>
    </location>
</feature>
<dbReference type="Proteomes" id="UP001224890">
    <property type="component" value="Unassembled WGS sequence"/>
</dbReference>
<dbReference type="GeneID" id="85465878"/>
<gene>
    <name evidence="2" type="ORF">BDP55DRAFT_98945</name>
</gene>
<evidence type="ECO:0000256" key="1">
    <source>
        <dbReference type="SAM" id="MobiDB-lite"/>
    </source>
</evidence>
<dbReference type="AlphaFoldDB" id="A0AAJ0AMP5"/>
<proteinExistence type="predicted"/>
<dbReference type="EMBL" id="JAHMHR010000016">
    <property type="protein sequence ID" value="KAK1676725.1"/>
    <property type="molecule type" value="Genomic_DNA"/>
</dbReference>
<evidence type="ECO:0000313" key="3">
    <source>
        <dbReference type="Proteomes" id="UP001224890"/>
    </source>
</evidence>
<comment type="caution">
    <text evidence="2">The sequence shown here is derived from an EMBL/GenBank/DDBJ whole genome shotgun (WGS) entry which is preliminary data.</text>
</comment>
<keyword evidence="3" id="KW-1185">Reference proteome</keyword>
<dbReference type="RefSeq" id="XP_060430728.1">
    <property type="nucleotide sequence ID" value="XM_060581352.1"/>
</dbReference>
<organism evidence="2 3">
    <name type="scientific">Colletotrichum godetiae</name>
    <dbReference type="NCBI Taxonomy" id="1209918"/>
    <lineage>
        <taxon>Eukaryota</taxon>
        <taxon>Fungi</taxon>
        <taxon>Dikarya</taxon>
        <taxon>Ascomycota</taxon>
        <taxon>Pezizomycotina</taxon>
        <taxon>Sordariomycetes</taxon>
        <taxon>Hypocreomycetidae</taxon>
        <taxon>Glomerellales</taxon>
        <taxon>Glomerellaceae</taxon>
        <taxon>Colletotrichum</taxon>
        <taxon>Colletotrichum acutatum species complex</taxon>
    </lineage>
</organism>